<name>A0A974NNA6_PERPY</name>
<accession>A0A974NNA6</accession>
<reference evidence="1 2" key="1">
    <citation type="submission" date="2021-01" db="EMBL/GenBank/DDBJ databases">
        <title>FDA dAtabase for Regulatory Grade micrObial Sequences (FDA-ARGOS): Supporting development and validation of Infectious Disease Dx tests.</title>
        <authorList>
            <person name="Nelson B."/>
            <person name="Plummer A."/>
            <person name="Tallon L."/>
            <person name="Sadzewicz L."/>
            <person name="Zhao X."/>
            <person name="Boylan J."/>
            <person name="Ott S."/>
            <person name="Bowen H."/>
            <person name="Vavikolanu K."/>
            <person name="Mehta A."/>
            <person name="Aluvathingal J."/>
            <person name="Nadendla S."/>
            <person name="Myers T."/>
            <person name="Yan Y."/>
            <person name="Sichtig H."/>
        </authorList>
    </citation>
    <scope>NUCLEOTIDE SEQUENCE [LARGE SCALE GENOMIC DNA]</scope>
    <source>
        <strain evidence="1 2">FDAARGOS_1161</strain>
    </source>
</reference>
<dbReference type="EMBL" id="CP068053">
    <property type="protein sequence ID" value="QQT00794.1"/>
    <property type="molecule type" value="Genomic_DNA"/>
</dbReference>
<dbReference type="AlphaFoldDB" id="A0A974NNA6"/>
<sequence length="170" mass="20299">MSVHPKWSKAKKQLKSLMCDSLRLRVDFHVINYRKAHDQLGRVVITVDKEEKLSMCTITAEREEYKQEWDIRNETNQYDFDDVSNNRAIQSQAHQQLKEEGIYAQYDFFPALHEYVNSSIKESLQSPDILINILCLLDRRMGKRTLRKMRDTILEEHPIVQYFYELRCEA</sequence>
<gene>
    <name evidence="1" type="ORF">I6J18_02390</name>
</gene>
<proteinExistence type="predicted"/>
<protein>
    <submittedName>
        <fullName evidence="1">Uncharacterized protein</fullName>
    </submittedName>
</protein>
<dbReference type="Proteomes" id="UP000595254">
    <property type="component" value="Chromosome"/>
</dbReference>
<keyword evidence="2" id="KW-1185">Reference proteome</keyword>
<organism evidence="1 2">
    <name type="scientific">Peribacillus psychrosaccharolyticus</name>
    <name type="common">Bacillus psychrosaccharolyticus</name>
    <dbReference type="NCBI Taxonomy" id="1407"/>
    <lineage>
        <taxon>Bacteria</taxon>
        <taxon>Bacillati</taxon>
        <taxon>Bacillota</taxon>
        <taxon>Bacilli</taxon>
        <taxon>Bacillales</taxon>
        <taxon>Bacillaceae</taxon>
        <taxon>Peribacillus</taxon>
    </lineage>
</organism>
<dbReference type="KEGG" id="ppsr:I6J18_02390"/>
<evidence type="ECO:0000313" key="2">
    <source>
        <dbReference type="Proteomes" id="UP000595254"/>
    </source>
</evidence>
<dbReference type="Pfam" id="PF25753">
    <property type="entry name" value="SF0329"/>
    <property type="match status" value="1"/>
</dbReference>
<dbReference type="InterPro" id="IPR057955">
    <property type="entry name" value="SF0329-like"/>
</dbReference>
<evidence type="ECO:0000313" key="1">
    <source>
        <dbReference type="EMBL" id="QQT00794.1"/>
    </source>
</evidence>
<dbReference type="RefSeq" id="WP_040374373.1">
    <property type="nucleotide sequence ID" value="NZ_CP068053.1"/>
</dbReference>